<keyword evidence="2" id="KW-1185">Reference proteome</keyword>
<name>A0A8I0DP60_9CLOT</name>
<dbReference type="EMBL" id="JACOOQ010000010">
    <property type="protein sequence ID" value="MBC5640182.1"/>
    <property type="molecule type" value="Genomic_DNA"/>
</dbReference>
<reference evidence="1" key="1">
    <citation type="submission" date="2020-08" db="EMBL/GenBank/DDBJ databases">
        <title>Genome public.</title>
        <authorList>
            <person name="Liu C."/>
            <person name="Sun Q."/>
        </authorList>
    </citation>
    <scope>NUCLEOTIDE SEQUENCE</scope>
    <source>
        <strain evidence="1">NSJ-42</strain>
    </source>
</reference>
<dbReference type="AlphaFoldDB" id="A0A8I0DP60"/>
<dbReference type="RefSeq" id="WP_022212615.1">
    <property type="nucleotide sequence ID" value="NZ_JACOOQ010000010.1"/>
</dbReference>
<sequence>MFRYLVLICIFLICSYIGFIIGESYKKRSINLKEFQKAIILMNNDVIYNNTPLIEALYDVSKKITGELSSMFKEIASTLEEGKANSVFDIFNNIYGKYENDLSFKKEDYGIVSDFFRTLGETGVFGQEKIFKLTSEQVKLNYQEALKEAKVNIKMYRTLGVCAGALIVIFFI</sequence>
<dbReference type="PIRSF" id="PIRSF021435">
    <property type="entry name" value="SpoIIIAB"/>
    <property type="match status" value="1"/>
</dbReference>
<evidence type="ECO:0000313" key="1">
    <source>
        <dbReference type="EMBL" id="MBC5640182.1"/>
    </source>
</evidence>
<comment type="caution">
    <text evidence="1">The sequence shown here is derived from an EMBL/GenBank/DDBJ whole genome shotgun (WGS) entry which is preliminary data.</text>
</comment>
<proteinExistence type="predicted"/>
<dbReference type="InterPro" id="IPR014198">
    <property type="entry name" value="Spore_III_AB"/>
</dbReference>
<gene>
    <name evidence="1" type="ORF">H8R92_07005</name>
</gene>
<accession>A0A8I0DP60</accession>
<dbReference type="Proteomes" id="UP000662088">
    <property type="component" value="Unassembled WGS sequence"/>
</dbReference>
<dbReference type="Pfam" id="PF09548">
    <property type="entry name" value="Spore_III_AB"/>
    <property type="match status" value="1"/>
</dbReference>
<evidence type="ECO:0000313" key="2">
    <source>
        <dbReference type="Proteomes" id="UP000662088"/>
    </source>
</evidence>
<protein>
    <submittedName>
        <fullName evidence="1">Stage III sporulation protein AB</fullName>
    </submittedName>
</protein>
<organism evidence="1 2">
    <name type="scientific">Clostridium lentum</name>
    <dbReference type="NCBI Taxonomy" id="2763037"/>
    <lineage>
        <taxon>Bacteria</taxon>
        <taxon>Bacillati</taxon>
        <taxon>Bacillota</taxon>
        <taxon>Clostridia</taxon>
        <taxon>Eubacteriales</taxon>
        <taxon>Clostridiaceae</taxon>
        <taxon>Clostridium</taxon>
    </lineage>
</organism>